<dbReference type="RefSeq" id="WP_405278255.1">
    <property type="nucleotide sequence ID" value="NZ_CP144380.1"/>
</dbReference>
<evidence type="ECO:0000313" key="1">
    <source>
        <dbReference type="EMBL" id="MEK9499734.1"/>
    </source>
</evidence>
<evidence type="ECO:0000313" key="2">
    <source>
        <dbReference type="Proteomes" id="UP001484239"/>
    </source>
</evidence>
<proteinExistence type="predicted"/>
<name>A0ABU9E4V9_9BACT</name>
<reference evidence="1 2" key="1">
    <citation type="submission" date="2024-02" db="EMBL/GenBank/DDBJ databases">
        <title>A novel Gemmatimonadota bacterium.</title>
        <authorList>
            <person name="Du Z.-J."/>
            <person name="Ye Y.-Q."/>
        </authorList>
    </citation>
    <scope>NUCLEOTIDE SEQUENCE [LARGE SCALE GENOMIC DNA]</scope>
    <source>
        <strain evidence="1 2">DH-20</strain>
    </source>
</reference>
<organism evidence="1 2">
    <name type="scientific">Gaopeijia maritima</name>
    <dbReference type="NCBI Taxonomy" id="3119007"/>
    <lineage>
        <taxon>Bacteria</taxon>
        <taxon>Pseudomonadati</taxon>
        <taxon>Gemmatimonadota</taxon>
        <taxon>Longimicrobiia</taxon>
        <taxon>Gaopeijiales</taxon>
        <taxon>Gaopeijiaceae</taxon>
        <taxon>Gaopeijia</taxon>
    </lineage>
</organism>
<accession>A0ABU9E4V9</accession>
<keyword evidence="2" id="KW-1185">Reference proteome</keyword>
<gene>
    <name evidence="1" type="ORF">WI372_01905</name>
</gene>
<sequence>MRHRERILASLDKVYREAFEAARAREDSAAADRLDFEYQRDQIRLEVMLDLRDLLFEPDAPAEDDTSATAGVSDLIDKARTIRKFTRLR</sequence>
<protein>
    <submittedName>
        <fullName evidence="1">Uncharacterized protein</fullName>
    </submittedName>
</protein>
<comment type="caution">
    <text evidence="1">The sequence shown here is derived from an EMBL/GenBank/DDBJ whole genome shotgun (WGS) entry which is preliminary data.</text>
</comment>
<dbReference type="Proteomes" id="UP001484239">
    <property type="component" value="Unassembled WGS sequence"/>
</dbReference>
<dbReference type="EMBL" id="JBBHLI010000001">
    <property type="protein sequence ID" value="MEK9499734.1"/>
    <property type="molecule type" value="Genomic_DNA"/>
</dbReference>